<reference evidence="4" key="1">
    <citation type="journal article" date="2021" name="PeerJ">
        <title>Extensive microbial diversity within the chicken gut microbiome revealed by metagenomics and culture.</title>
        <authorList>
            <person name="Gilroy R."/>
            <person name="Ravi A."/>
            <person name="Getino M."/>
            <person name="Pursley I."/>
            <person name="Horton D.L."/>
            <person name="Alikhan N.F."/>
            <person name="Baker D."/>
            <person name="Gharbi K."/>
            <person name="Hall N."/>
            <person name="Watson M."/>
            <person name="Adriaenssens E.M."/>
            <person name="Foster-Nyarko E."/>
            <person name="Jarju S."/>
            <person name="Secka A."/>
            <person name="Antonio M."/>
            <person name="Oren A."/>
            <person name="Chaudhuri R.R."/>
            <person name="La Ragione R."/>
            <person name="Hildebrand F."/>
            <person name="Pallen M.J."/>
        </authorList>
    </citation>
    <scope>NUCLEOTIDE SEQUENCE</scope>
    <source>
        <strain evidence="4">6627</strain>
    </source>
</reference>
<evidence type="ECO:0000313" key="5">
    <source>
        <dbReference type="Proteomes" id="UP000823963"/>
    </source>
</evidence>
<dbReference type="Pfam" id="PF00534">
    <property type="entry name" value="Glycos_transf_1"/>
    <property type="match status" value="1"/>
</dbReference>
<proteinExistence type="predicted"/>
<name>A0A9D1UWD2_9LACO</name>
<dbReference type="SUPFAM" id="SSF53756">
    <property type="entry name" value="UDP-Glycosyltransferase/glycogen phosphorylase"/>
    <property type="match status" value="1"/>
</dbReference>
<dbReference type="PANTHER" id="PTHR46401:SF2">
    <property type="entry name" value="GLYCOSYLTRANSFERASE WBBK-RELATED"/>
    <property type="match status" value="1"/>
</dbReference>
<organism evidence="4 5">
    <name type="scientific">Candidatus Ligilactobacillus excrementigallinarum</name>
    <dbReference type="NCBI Taxonomy" id="2838641"/>
    <lineage>
        <taxon>Bacteria</taxon>
        <taxon>Bacillati</taxon>
        <taxon>Bacillota</taxon>
        <taxon>Bacilli</taxon>
        <taxon>Lactobacillales</taxon>
        <taxon>Lactobacillaceae</taxon>
        <taxon>Ligilactobacillus</taxon>
    </lineage>
</organism>
<evidence type="ECO:0000313" key="4">
    <source>
        <dbReference type="EMBL" id="HIX01591.1"/>
    </source>
</evidence>
<accession>A0A9D1UWD2</accession>
<dbReference type="EMBL" id="DXFP01000017">
    <property type="protein sequence ID" value="HIX01591.1"/>
    <property type="molecule type" value="Genomic_DNA"/>
</dbReference>
<dbReference type="InterPro" id="IPR001296">
    <property type="entry name" value="Glyco_trans_1"/>
</dbReference>
<dbReference type="Pfam" id="PF13439">
    <property type="entry name" value="Glyco_transf_4"/>
    <property type="match status" value="1"/>
</dbReference>
<evidence type="ECO:0000259" key="2">
    <source>
        <dbReference type="Pfam" id="PF00534"/>
    </source>
</evidence>
<dbReference type="AlphaFoldDB" id="A0A9D1UWD2"/>
<dbReference type="GO" id="GO:0009103">
    <property type="term" value="P:lipopolysaccharide biosynthetic process"/>
    <property type="evidence" value="ECO:0007669"/>
    <property type="project" value="TreeGrafter"/>
</dbReference>
<keyword evidence="1" id="KW-0808">Transferase</keyword>
<dbReference type="PANTHER" id="PTHR46401">
    <property type="entry name" value="GLYCOSYLTRANSFERASE WBBK-RELATED"/>
    <property type="match status" value="1"/>
</dbReference>
<dbReference type="Gene3D" id="3.40.50.2000">
    <property type="entry name" value="Glycogen Phosphorylase B"/>
    <property type="match status" value="2"/>
</dbReference>
<feature type="domain" description="Glycosyl transferase family 1" evidence="2">
    <location>
        <begin position="151"/>
        <end position="269"/>
    </location>
</feature>
<comment type="caution">
    <text evidence="4">The sequence shown here is derived from an EMBL/GenBank/DDBJ whole genome shotgun (WGS) entry which is preliminary data.</text>
</comment>
<dbReference type="InterPro" id="IPR028098">
    <property type="entry name" value="Glyco_trans_4-like_N"/>
</dbReference>
<evidence type="ECO:0000259" key="3">
    <source>
        <dbReference type="Pfam" id="PF13439"/>
    </source>
</evidence>
<dbReference type="GO" id="GO:0016757">
    <property type="term" value="F:glycosyltransferase activity"/>
    <property type="evidence" value="ECO:0007669"/>
    <property type="project" value="InterPro"/>
</dbReference>
<reference evidence="4" key="2">
    <citation type="submission" date="2021-04" db="EMBL/GenBank/DDBJ databases">
        <authorList>
            <person name="Gilroy R."/>
        </authorList>
    </citation>
    <scope>NUCLEOTIDE SEQUENCE</scope>
    <source>
        <strain evidence="4">6627</strain>
    </source>
</reference>
<dbReference type="CDD" id="cd03801">
    <property type="entry name" value="GT4_PimA-like"/>
    <property type="match status" value="1"/>
</dbReference>
<feature type="domain" description="Glycosyltransferase subfamily 4-like N-terminal" evidence="3">
    <location>
        <begin position="37"/>
        <end position="139"/>
    </location>
</feature>
<dbReference type="Proteomes" id="UP000823963">
    <property type="component" value="Unassembled WGS sequence"/>
</dbReference>
<protein>
    <submittedName>
        <fullName evidence="4">Glycosyltransferase family 4 protein</fullName>
    </submittedName>
</protein>
<gene>
    <name evidence="4" type="ORF">H9861_02430</name>
</gene>
<evidence type="ECO:0000256" key="1">
    <source>
        <dbReference type="ARBA" id="ARBA00022679"/>
    </source>
</evidence>
<sequence length="341" mass="39144">MLNIHMYSSALSVKGQGVGSAYAELIRLLQEYFPDKLEIVINKLGKADISHYHTIDPLFYLETFLPGRGVKVGYVHFLPETIEGSLKLPKFAKKIFYKYIISFYKRMDQIVVVNPVFGQKLSKYGIPTEKITYIPNFVSKKEFYPESASKKHEIRQKLGIKDDQFTVIGVGQVQERKGVPDFIELARRHPEIQFIWVGGFSFGKMTDGYDELKQVVDNPPANLHFPGILDRNQMNDYYNAADLFLLPSYNELFPMSVLEAFNVGLPVMLRELDLYHAIIDGYYQGASDVDEMDCLLTNLSGDSNQLEQLKQKSHAGAAYYSEERLAKIWLDYYTNLVKDRK</sequence>